<evidence type="ECO:0000313" key="1">
    <source>
        <dbReference type="EMBL" id="CAB4898630.1"/>
    </source>
</evidence>
<dbReference type="AlphaFoldDB" id="A0A6J7G1F5"/>
<reference evidence="1" key="1">
    <citation type="submission" date="2020-05" db="EMBL/GenBank/DDBJ databases">
        <authorList>
            <person name="Chiriac C."/>
            <person name="Salcher M."/>
            <person name="Ghai R."/>
            <person name="Kavagutti S V."/>
        </authorList>
    </citation>
    <scope>NUCLEOTIDE SEQUENCE</scope>
</reference>
<name>A0A6J7G1F5_9ZZZZ</name>
<dbReference type="EMBL" id="CAFBPZ010000011">
    <property type="protein sequence ID" value="CAB5035499.1"/>
    <property type="molecule type" value="Genomic_DNA"/>
</dbReference>
<sequence length="34" mass="3510">MGVVQLGTAEIERVAIVLGVSNRASLSFSYAITG</sequence>
<organism evidence="1">
    <name type="scientific">freshwater metagenome</name>
    <dbReference type="NCBI Taxonomy" id="449393"/>
    <lineage>
        <taxon>unclassified sequences</taxon>
        <taxon>metagenomes</taxon>
        <taxon>ecological metagenomes</taxon>
    </lineage>
</organism>
<proteinExistence type="predicted"/>
<protein>
    <submittedName>
        <fullName evidence="1">Unannotated protein</fullName>
    </submittedName>
</protein>
<accession>A0A6J7G1F5</accession>
<gene>
    <name evidence="1" type="ORF">UFOPK3495_00836</name>
    <name evidence="2" type="ORF">UFOPK4237_00320</name>
</gene>
<dbReference type="EMBL" id="CAFBMC010000037">
    <property type="protein sequence ID" value="CAB4898630.1"/>
    <property type="molecule type" value="Genomic_DNA"/>
</dbReference>
<evidence type="ECO:0000313" key="2">
    <source>
        <dbReference type="EMBL" id="CAB5035499.1"/>
    </source>
</evidence>